<gene>
    <name evidence="1" type="ORF">WUBG_14002</name>
</gene>
<name>J9EI88_WUCBA</name>
<protein>
    <submittedName>
        <fullName evidence="1">Uncharacterized protein</fullName>
    </submittedName>
</protein>
<sequence length="101" mass="11226">MNIENPRNKIVLTSSSSICSNTNCITPMSIASNFNQGIDIPLIGAIRYLANTKNISLYWFRIYKAAVEYAAIDALVKTWNCNCLEQIAVNLGTSFNFFGHS</sequence>
<reference evidence="2" key="1">
    <citation type="submission" date="2012-08" db="EMBL/GenBank/DDBJ databases">
        <title>The Genome Sequence of Wuchereria bancrofti.</title>
        <authorList>
            <person name="Nutman T.B."/>
            <person name="Fink D.L."/>
            <person name="Russ C."/>
            <person name="Young S."/>
            <person name="Zeng Q."/>
            <person name="Koehrsen M."/>
            <person name="Alvarado L."/>
            <person name="Berlin A."/>
            <person name="Chapman S.B."/>
            <person name="Chen Z."/>
            <person name="Freedman E."/>
            <person name="Gellesch M."/>
            <person name="Goldberg J."/>
            <person name="Griggs A."/>
            <person name="Gujja S."/>
            <person name="Heilman E.R."/>
            <person name="Heiman D."/>
            <person name="Hepburn T."/>
            <person name="Howarth C."/>
            <person name="Jen D."/>
            <person name="Larson L."/>
            <person name="Lewis B."/>
            <person name="Mehta T."/>
            <person name="Park D."/>
            <person name="Pearson M."/>
            <person name="Roberts A."/>
            <person name="Saif S."/>
            <person name="Shea T."/>
            <person name="Shenoy N."/>
            <person name="Sisk P."/>
            <person name="Stolte C."/>
            <person name="Sykes S."/>
            <person name="Walk T."/>
            <person name="White J."/>
            <person name="Yandava C."/>
            <person name="Haas B."/>
            <person name="Henn M.R."/>
            <person name="Nusbaum C."/>
            <person name="Birren B."/>
        </authorList>
    </citation>
    <scope>NUCLEOTIDE SEQUENCE [LARGE SCALE GENOMIC DNA]</scope>
    <source>
        <strain evidence="2">NA</strain>
    </source>
</reference>
<evidence type="ECO:0000313" key="2">
    <source>
        <dbReference type="Proteomes" id="UP000004810"/>
    </source>
</evidence>
<organism evidence="1 2">
    <name type="scientific">Wuchereria bancrofti</name>
    <dbReference type="NCBI Taxonomy" id="6293"/>
    <lineage>
        <taxon>Eukaryota</taxon>
        <taxon>Metazoa</taxon>
        <taxon>Ecdysozoa</taxon>
        <taxon>Nematoda</taxon>
        <taxon>Chromadorea</taxon>
        <taxon>Rhabditida</taxon>
        <taxon>Spirurina</taxon>
        <taxon>Spiruromorpha</taxon>
        <taxon>Filarioidea</taxon>
        <taxon>Onchocercidae</taxon>
        <taxon>Wuchereria</taxon>
    </lineage>
</organism>
<accession>J9EI88</accession>
<comment type="caution">
    <text evidence="1">The sequence shown here is derived from an EMBL/GenBank/DDBJ whole genome shotgun (WGS) entry which is preliminary data.</text>
</comment>
<dbReference type="EMBL" id="ADBV01011115">
    <property type="protein sequence ID" value="EJW75089.1"/>
    <property type="molecule type" value="Genomic_DNA"/>
</dbReference>
<proteinExistence type="predicted"/>
<dbReference type="Proteomes" id="UP000004810">
    <property type="component" value="Unassembled WGS sequence"/>
</dbReference>
<evidence type="ECO:0000313" key="1">
    <source>
        <dbReference type="EMBL" id="EJW75089.1"/>
    </source>
</evidence>
<dbReference type="AlphaFoldDB" id="J9EI88"/>